<protein>
    <submittedName>
        <fullName evidence="1">Uncharacterized protein</fullName>
    </submittedName>
</protein>
<evidence type="ECO:0000313" key="2">
    <source>
        <dbReference type="Proteomes" id="UP000005239"/>
    </source>
</evidence>
<dbReference type="Proteomes" id="UP000005239">
    <property type="component" value="Unassembled WGS sequence"/>
</dbReference>
<dbReference type="AlphaFoldDB" id="A0A2A6B858"/>
<reference evidence="2" key="1">
    <citation type="journal article" date="2008" name="Nat. Genet.">
        <title>The Pristionchus pacificus genome provides a unique perspective on nematode lifestyle and parasitism.</title>
        <authorList>
            <person name="Dieterich C."/>
            <person name="Clifton S.W."/>
            <person name="Schuster L.N."/>
            <person name="Chinwalla A."/>
            <person name="Delehaunty K."/>
            <person name="Dinkelacker I."/>
            <person name="Fulton L."/>
            <person name="Fulton R."/>
            <person name="Godfrey J."/>
            <person name="Minx P."/>
            <person name="Mitreva M."/>
            <person name="Roeseler W."/>
            <person name="Tian H."/>
            <person name="Witte H."/>
            <person name="Yang S.P."/>
            <person name="Wilson R.K."/>
            <person name="Sommer R.J."/>
        </authorList>
    </citation>
    <scope>NUCLEOTIDE SEQUENCE [LARGE SCALE GENOMIC DNA]</scope>
    <source>
        <strain evidence="2">PS312</strain>
    </source>
</reference>
<sequence>MKILLLVVGLLAVIAFADGSNRVAKRNALFFSKLHRKGRMQKFEQTKVNDAKTNVEIAQTEAKSDIVSDTAHDVVSKEEEGKRSGNIADVLRQKGPLLNITIVKDTISKLEKLHTEGYDLSTAYEEWQECTEKHNQDSSECHEKKIHSLLNQYEDTRRKRGGARRPYNHTHKQVNKARRTIISKRVDHHISAKPYYVRWTEEGVESFHLYEKSKFDKAEGTKCGEKLTKGHVPSKRETLHHEARTKDMRKRLVRIRNDLQDLHSLSAQMLLYANAERGLDDCKETNKNDPEVEMSCESTWDTQQMDNASETIEAMIKDASDNI</sequence>
<organism evidence="1 2">
    <name type="scientific">Pristionchus pacificus</name>
    <name type="common">Parasitic nematode worm</name>
    <dbReference type="NCBI Taxonomy" id="54126"/>
    <lineage>
        <taxon>Eukaryota</taxon>
        <taxon>Metazoa</taxon>
        <taxon>Ecdysozoa</taxon>
        <taxon>Nematoda</taxon>
        <taxon>Chromadorea</taxon>
        <taxon>Rhabditida</taxon>
        <taxon>Rhabditina</taxon>
        <taxon>Diplogasteromorpha</taxon>
        <taxon>Diplogasteroidea</taxon>
        <taxon>Neodiplogasteridae</taxon>
        <taxon>Pristionchus</taxon>
    </lineage>
</organism>
<accession>A0A2A6B858</accession>
<accession>A0A8R1ULK6</accession>
<name>A0A2A6B858_PRIPA</name>
<reference evidence="1" key="2">
    <citation type="submission" date="2022-06" db="UniProtKB">
        <authorList>
            <consortium name="EnsemblMetazoa"/>
        </authorList>
    </citation>
    <scope>IDENTIFICATION</scope>
    <source>
        <strain evidence="1">PS312</strain>
    </source>
</reference>
<gene>
    <name evidence="1" type="primary">WBGene00273663</name>
</gene>
<proteinExistence type="predicted"/>
<keyword evidence="2" id="KW-1185">Reference proteome</keyword>
<dbReference type="EnsemblMetazoa" id="PPA35294.1">
    <property type="protein sequence ID" value="PPA35294.1"/>
    <property type="gene ID" value="WBGene00273663"/>
</dbReference>
<evidence type="ECO:0000313" key="1">
    <source>
        <dbReference type="EnsemblMetazoa" id="PPA35294.1"/>
    </source>
</evidence>